<gene>
    <name evidence="2" type="ORF">SDC9_164403</name>
</gene>
<dbReference type="CDD" id="cd02970">
    <property type="entry name" value="PRX_like2"/>
    <property type="match status" value="1"/>
</dbReference>
<reference evidence="2" key="1">
    <citation type="submission" date="2019-08" db="EMBL/GenBank/DDBJ databases">
        <authorList>
            <person name="Kucharzyk K."/>
            <person name="Murdoch R.W."/>
            <person name="Higgins S."/>
            <person name="Loffler F."/>
        </authorList>
    </citation>
    <scope>NUCLEOTIDE SEQUENCE</scope>
</reference>
<dbReference type="InterPro" id="IPR000866">
    <property type="entry name" value="AhpC/TSA"/>
</dbReference>
<protein>
    <recommendedName>
        <fullName evidence="1">Thioredoxin domain-containing protein</fullName>
    </recommendedName>
</protein>
<dbReference type="PROSITE" id="PS51352">
    <property type="entry name" value="THIOREDOXIN_2"/>
    <property type="match status" value="1"/>
</dbReference>
<dbReference type="GO" id="GO:0016491">
    <property type="term" value="F:oxidoreductase activity"/>
    <property type="evidence" value="ECO:0007669"/>
    <property type="project" value="InterPro"/>
</dbReference>
<dbReference type="Gene3D" id="3.40.30.10">
    <property type="entry name" value="Glutaredoxin"/>
    <property type="match status" value="1"/>
</dbReference>
<dbReference type="Pfam" id="PF00578">
    <property type="entry name" value="AhpC-TSA"/>
    <property type="match status" value="1"/>
</dbReference>
<proteinExistence type="predicted"/>
<evidence type="ECO:0000259" key="1">
    <source>
        <dbReference type="PROSITE" id="PS51352"/>
    </source>
</evidence>
<comment type="caution">
    <text evidence="2">The sequence shown here is derived from an EMBL/GenBank/DDBJ whole genome shotgun (WGS) entry which is preliminary data.</text>
</comment>
<dbReference type="GO" id="GO:0016209">
    <property type="term" value="F:antioxidant activity"/>
    <property type="evidence" value="ECO:0007669"/>
    <property type="project" value="InterPro"/>
</dbReference>
<dbReference type="EMBL" id="VSSQ01064083">
    <property type="protein sequence ID" value="MPN17054.1"/>
    <property type="molecule type" value="Genomic_DNA"/>
</dbReference>
<accession>A0A645FYV4</accession>
<dbReference type="InterPro" id="IPR036249">
    <property type="entry name" value="Thioredoxin-like_sf"/>
</dbReference>
<evidence type="ECO:0000313" key="2">
    <source>
        <dbReference type="EMBL" id="MPN17054.1"/>
    </source>
</evidence>
<sequence length="179" mass="20361">MKLLVGNKMPNFTVDTPWKRGVSMKSLLGDKKTAILFLRYEGCTLCRFDMMILNDEYDKIKQAGGKVLVVLQSDPDKLIKDLDESYYPFEIICNPNLELYNQLEIMPAESEEKMIGPESMEKLERMKASGLEHGESEGIETQLPAAFVVDKDFNITYSHYATTITDIPDVDKLAQLLQI</sequence>
<organism evidence="2">
    <name type="scientific">bioreactor metagenome</name>
    <dbReference type="NCBI Taxonomy" id="1076179"/>
    <lineage>
        <taxon>unclassified sequences</taxon>
        <taxon>metagenomes</taxon>
        <taxon>ecological metagenomes</taxon>
    </lineage>
</organism>
<dbReference type="SUPFAM" id="SSF52833">
    <property type="entry name" value="Thioredoxin-like"/>
    <property type="match status" value="1"/>
</dbReference>
<dbReference type="AlphaFoldDB" id="A0A645FYV4"/>
<name>A0A645FYV4_9ZZZZ</name>
<feature type="domain" description="Thioredoxin" evidence="1">
    <location>
        <begin position="3"/>
        <end position="179"/>
    </location>
</feature>
<dbReference type="InterPro" id="IPR013766">
    <property type="entry name" value="Thioredoxin_domain"/>
</dbReference>